<feature type="binding site" evidence="5">
    <location>
        <begin position="83"/>
        <end position="85"/>
    </location>
    <ligand>
        <name>S-adenosyl-L-methionine</name>
        <dbReference type="ChEBI" id="CHEBI:59789"/>
    </ligand>
</feature>
<dbReference type="AlphaFoldDB" id="A0A2T9YVX4"/>
<dbReference type="CDD" id="cd02440">
    <property type="entry name" value="AdoMet_MTases"/>
    <property type="match status" value="1"/>
</dbReference>
<keyword evidence="2 5" id="KW-0489">Methyltransferase</keyword>
<dbReference type="Pfam" id="PF10294">
    <property type="entry name" value="Methyltransf_16"/>
    <property type="match status" value="1"/>
</dbReference>
<dbReference type="GO" id="GO:0071885">
    <property type="term" value="F:N-terminal protein N-methyltransferase activity"/>
    <property type="evidence" value="ECO:0007669"/>
    <property type="project" value="UniProtKB-UniRule"/>
</dbReference>
<name>A0A2T9YVX4_9FUNG</name>
<evidence type="ECO:0000256" key="2">
    <source>
        <dbReference type="ARBA" id="ARBA00022603"/>
    </source>
</evidence>
<feature type="binding site" evidence="5">
    <location>
        <position position="58"/>
    </location>
    <ligand>
        <name>S-adenosyl-L-methionine</name>
        <dbReference type="ChEBI" id="CHEBI:59789"/>
    </ligand>
</feature>
<dbReference type="PROSITE" id="PS51560">
    <property type="entry name" value="SAM_MT_NNT1"/>
    <property type="match status" value="1"/>
</dbReference>
<organism evidence="6 7">
    <name type="scientific">Furculomyces boomerangus</name>
    <dbReference type="NCBI Taxonomy" id="61424"/>
    <lineage>
        <taxon>Eukaryota</taxon>
        <taxon>Fungi</taxon>
        <taxon>Fungi incertae sedis</taxon>
        <taxon>Zoopagomycota</taxon>
        <taxon>Kickxellomycotina</taxon>
        <taxon>Harpellomycetes</taxon>
        <taxon>Harpellales</taxon>
        <taxon>Harpellaceae</taxon>
        <taxon>Furculomyces</taxon>
    </lineage>
</organism>
<evidence type="ECO:0000256" key="3">
    <source>
        <dbReference type="ARBA" id="ARBA00022679"/>
    </source>
</evidence>
<gene>
    <name evidence="5" type="primary">EFM7</name>
    <name evidence="6" type="ORF">BB559_002353</name>
</gene>
<evidence type="ECO:0000313" key="7">
    <source>
        <dbReference type="Proteomes" id="UP000245699"/>
    </source>
</evidence>
<reference evidence="6 7" key="1">
    <citation type="journal article" date="2018" name="MBio">
        <title>Comparative Genomics Reveals the Core Gene Toolbox for the Fungus-Insect Symbiosis.</title>
        <authorList>
            <person name="Wang Y."/>
            <person name="Stata M."/>
            <person name="Wang W."/>
            <person name="Stajich J.E."/>
            <person name="White M.M."/>
            <person name="Moncalvo J.M."/>
        </authorList>
    </citation>
    <scope>NUCLEOTIDE SEQUENCE [LARGE SCALE GENOMIC DNA]</scope>
    <source>
        <strain evidence="6 7">AUS-77-4</strain>
    </source>
</reference>
<comment type="similarity">
    <text evidence="5">Belongs to the class I-like SAM-binding methyltransferase superfamily. EFM7 family.</text>
</comment>
<evidence type="ECO:0000256" key="5">
    <source>
        <dbReference type="HAMAP-Rule" id="MF_03223"/>
    </source>
</evidence>
<dbReference type="GO" id="GO:0016279">
    <property type="term" value="F:protein-lysine N-methyltransferase activity"/>
    <property type="evidence" value="ECO:0007669"/>
    <property type="project" value="UniProtKB-UniRule"/>
</dbReference>
<keyword evidence="1 5" id="KW-0963">Cytoplasm</keyword>
<dbReference type="InterPro" id="IPR025784">
    <property type="entry name" value="EFM7"/>
</dbReference>
<comment type="caution">
    <text evidence="6">The sequence shown here is derived from an EMBL/GenBank/DDBJ whole genome shotgun (WGS) entry which is preliminary data.</text>
</comment>
<sequence length="260" mass="28956">MDSDDNIDIDIFAEPEGYYPEAPSPTKTSYSLKTPINGKKDISLQLVGSHPLWGHHLWNSSIIMAQYIEENNFIQGKNVLELGAASGLPSLVSVAKGANKVVITDYPDPDLVGNILYNANLNFSEKVTSGDLSVEGYIWGKSVDDLVKHLAPNDAFDILLLSDLVFNHSEHNSLLKTCKELLSSPKNQGNTTSPERMALVFFTHHRPWLAEKDMMFFTTAKTEFGFKVEEIIEKYTGPMFENDPGDKTVRGTVHGYKMTL</sequence>
<keyword evidence="4 5" id="KW-0949">S-adenosyl-L-methionine</keyword>
<evidence type="ECO:0000256" key="4">
    <source>
        <dbReference type="ARBA" id="ARBA00022691"/>
    </source>
</evidence>
<comment type="function">
    <text evidence="5">S-adenosyl-L-methionine-dependent protein methyltransferase that trimethylates the N-terminal glycine 'Gly-2' of elongation factor 1-alpha, before also catalyzing the mono- and dimethylation of 'Lys-3'.</text>
</comment>
<dbReference type="STRING" id="61424.A0A2T9YVX4"/>
<dbReference type="Gene3D" id="3.40.50.150">
    <property type="entry name" value="Vaccinia Virus protein VP39"/>
    <property type="match status" value="1"/>
</dbReference>
<dbReference type="SUPFAM" id="SSF53335">
    <property type="entry name" value="S-adenosyl-L-methionine-dependent methyltransferases"/>
    <property type="match status" value="1"/>
</dbReference>
<dbReference type="PANTHER" id="PTHR14614">
    <property type="entry name" value="HEPATOCELLULAR CARCINOMA-ASSOCIATED ANTIGEN"/>
    <property type="match status" value="1"/>
</dbReference>
<dbReference type="PANTHER" id="PTHR14614:SF10">
    <property type="entry name" value="PROTEIN N-TERMINAL AND LYSINE N-METHYLTRANSFERASE EFM7"/>
    <property type="match status" value="1"/>
</dbReference>
<feature type="binding site" evidence="5">
    <location>
        <position position="139"/>
    </location>
    <ligand>
        <name>S-adenosyl-L-methionine</name>
        <dbReference type="ChEBI" id="CHEBI:59789"/>
    </ligand>
</feature>
<dbReference type="OrthoDB" id="46564at2759"/>
<feature type="binding site" evidence="5">
    <location>
        <position position="105"/>
    </location>
    <ligand>
        <name>S-adenosyl-L-methionine</name>
        <dbReference type="ChEBI" id="CHEBI:59789"/>
    </ligand>
</feature>
<keyword evidence="7" id="KW-1185">Reference proteome</keyword>
<dbReference type="Proteomes" id="UP000245699">
    <property type="component" value="Unassembled WGS sequence"/>
</dbReference>
<dbReference type="InterPro" id="IPR019410">
    <property type="entry name" value="Methyltransf_16"/>
</dbReference>
<accession>A0A2T9YVX4</accession>
<feature type="binding site" evidence="5">
    <location>
        <position position="162"/>
    </location>
    <ligand>
        <name>S-adenosyl-L-methionine</name>
        <dbReference type="ChEBI" id="CHEBI:59789"/>
    </ligand>
</feature>
<dbReference type="GO" id="GO:0032259">
    <property type="term" value="P:methylation"/>
    <property type="evidence" value="ECO:0007669"/>
    <property type="project" value="UniProtKB-KW"/>
</dbReference>
<comment type="subcellular location">
    <subcellularLocation>
        <location evidence="5">Cytoplasm</location>
    </subcellularLocation>
</comment>
<evidence type="ECO:0000256" key="1">
    <source>
        <dbReference type="ARBA" id="ARBA00022490"/>
    </source>
</evidence>
<dbReference type="HAMAP" id="MF_03223">
    <property type="entry name" value="Methyltr_EFM7"/>
    <property type="match status" value="1"/>
</dbReference>
<dbReference type="EMBL" id="MBFT01000143">
    <property type="protein sequence ID" value="PVU96491.1"/>
    <property type="molecule type" value="Genomic_DNA"/>
</dbReference>
<dbReference type="EC" id="2.1.1.-" evidence="5"/>
<proteinExistence type="inferred from homology"/>
<dbReference type="GO" id="GO:0005737">
    <property type="term" value="C:cytoplasm"/>
    <property type="evidence" value="ECO:0007669"/>
    <property type="project" value="UniProtKB-SubCell"/>
</dbReference>
<evidence type="ECO:0000313" key="6">
    <source>
        <dbReference type="EMBL" id="PVU96491.1"/>
    </source>
</evidence>
<dbReference type="InterPro" id="IPR029063">
    <property type="entry name" value="SAM-dependent_MTases_sf"/>
</dbReference>
<keyword evidence="3 5" id="KW-0808">Transferase</keyword>
<protein>
    <recommendedName>
        <fullName evidence="5">Protein N-terminal and lysine N-methyltransferase EFM7</fullName>
        <ecNumber evidence="5">2.1.1.-</ecNumber>
    </recommendedName>
    <alternativeName>
        <fullName evidence="5">Elongation factor methyltransferase 7</fullName>
    </alternativeName>
</protein>